<keyword evidence="3" id="KW-1185">Reference proteome</keyword>
<evidence type="ECO:0000313" key="2">
    <source>
        <dbReference type="EnsemblMetazoa" id="AAEL027211-PA"/>
    </source>
</evidence>
<reference evidence="2" key="2">
    <citation type="submission" date="2020-05" db="UniProtKB">
        <authorList>
            <consortium name="EnsemblMetazoa"/>
        </authorList>
    </citation>
    <scope>IDENTIFICATION</scope>
    <source>
        <strain evidence="2">LVP_AGWG</strain>
    </source>
</reference>
<dbReference type="InParanoid" id="A0A6I8TV39"/>
<feature type="compositionally biased region" description="Basic and acidic residues" evidence="1">
    <location>
        <begin position="404"/>
        <end position="415"/>
    </location>
</feature>
<name>A0A6I8TV39_AEDAE</name>
<dbReference type="Proteomes" id="UP000008820">
    <property type="component" value="Chromosome 1"/>
</dbReference>
<evidence type="ECO:0000313" key="3">
    <source>
        <dbReference type="Proteomes" id="UP000008820"/>
    </source>
</evidence>
<dbReference type="AlphaFoldDB" id="A0A6I8TV39"/>
<organism evidence="2 3">
    <name type="scientific">Aedes aegypti</name>
    <name type="common">Yellowfever mosquito</name>
    <name type="synonym">Culex aegypti</name>
    <dbReference type="NCBI Taxonomy" id="7159"/>
    <lineage>
        <taxon>Eukaryota</taxon>
        <taxon>Metazoa</taxon>
        <taxon>Ecdysozoa</taxon>
        <taxon>Arthropoda</taxon>
        <taxon>Hexapoda</taxon>
        <taxon>Insecta</taxon>
        <taxon>Pterygota</taxon>
        <taxon>Neoptera</taxon>
        <taxon>Endopterygota</taxon>
        <taxon>Diptera</taxon>
        <taxon>Nematocera</taxon>
        <taxon>Culicoidea</taxon>
        <taxon>Culicidae</taxon>
        <taxon>Culicinae</taxon>
        <taxon>Aedini</taxon>
        <taxon>Aedes</taxon>
        <taxon>Stegomyia</taxon>
    </lineage>
</organism>
<evidence type="ECO:0000256" key="1">
    <source>
        <dbReference type="SAM" id="MobiDB-lite"/>
    </source>
</evidence>
<feature type="region of interest" description="Disordered" evidence="1">
    <location>
        <begin position="251"/>
        <end position="271"/>
    </location>
</feature>
<gene>
    <name evidence="2" type="primary">110674207</name>
</gene>
<feature type="region of interest" description="Disordered" evidence="1">
    <location>
        <begin position="395"/>
        <end position="416"/>
    </location>
</feature>
<dbReference type="EnsemblMetazoa" id="AAEL027211-RA">
    <property type="protein sequence ID" value="AAEL027211-PA"/>
    <property type="gene ID" value="AAEL027211"/>
</dbReference>
<feature type="region of interest" description="Disordered" evidence="1">
    <location>
        <begin position="219"/>
        <end position="238"/>
    </location>
</feature>
<proteinExistence type="predicted"/>
<dbReference type="OrthoDB" id="10375489at2759"/>
<protein>
    <submittedName>
        <fullName evidence="2">Uncharacterized protein</fullName>
    </submittedName>
</protein>
<sequence length="433" mass="48492">MACCIPFTSCFTGWFTKSSSNVVRPQYSVSPAATARNRNKLRQCACGGHHGGRFAEPVTVPTKTGRLKKILRDKRSRKEEEKAPLPEPCTVSQLPAGVLKHWAPQSRCCEEVMEEIRLSSMGGDSDASPVEPGANDNEKRDMLARFRSLFVKQKTPEELEMEALRKERKAVIKYLKWVGLYDQRMSYEHMKKLKTVTEDALESERQKVEIEMKELERPKDASVLESGPENVPGTEQPTVPKIEPVAVSEEKSEQFVVPRPEGPLEETDGTVIHPGTGLPVSAPIDLPSTVWHLPMPFVPIIKDNMLLHILPGDVPCIQCNPEAIVVQAEIHPEPKTDEAMEPMNEDKGVEQPVAEMANEVRPPPLPAKIKPRVVGFVLKPGVTLEDLDAIEVDPHYNPSEVGEEQDRANPMKPFKDYFTPKPLQNLRWTFGHP</sequence>
<accession>A0A6I8TV39</accession>
<reference evidence="2 3" key="1">
    <citation type="submission" date="2017-06" db="EMBL/GenBank/DDBJ databases">
        <title>Aedes aegypti genome working group (AGWG) sequencing and assembly.</title>
        <authorList>
            <consortium name="Aedes aegypti Genome Working Group (AGWG)"/>
            <person name="Matthews B.J."/>
        </authorList>
    </citation>
    <scope>NUCLEOTIDE SEQUENCE [LARGE SCALE GENOMIC DNA]</scope>
    <source>
        <strain evidence="2 3">LVP_AGWG</strain>
    </source>
</reference>